<organism evidence="2 3">
    <name type="scientific">Halocaridina rubra</name>
    <name type="common">Hawaiian red shrimp</name>
    <dbReference type="NCBI Taxonomy" id="373956"/>
    <lineage>
        <taxon>Eukaryota</taxon>
        <taxon>Metazoa</taxon>
        <taxon>Ecdysozoa</taxon>
        <taxon>Arthropoda</taxon>
        <taxon>Crustacea</taxon>
        <taxon>Multicrustacea</taxon>
        <taxon>Malacostraca</taxon>
        <taxon>Eumalacostraca</taxon>
        <taxon>Eucarida</taxon>
        <taxon>Decapoda</taxon>
        <taxon>Pleocyemata</taxon>
        <taxon>Caridea</taxon>
        <taxon>Atyoidea</taxon>
        <taxon>Atyidae</taxon>
        <taxon>Halocaridina</taxon>
    </lineage>
</organism>
<comment type="caution">
    <text evidence="2">The sequence shown here is derived from an EMBL/GenBank/DDBJ whole genome shotgun (WGS) entry which is preliminary data.</text>
</comment>
<protein>
    <submittedName>
        <fullName evidence="2">Uncharacterized protein</fullName>
    </submittedName>
</protein>
<sequence length="297" mass="32663">MACTKTSEGVKREASTIIMKGFEVPSIGLMKFAIVLMIITIVIMETIADIATIYRMGEIGVQGLTVMGTPVYSESLVICAGSCNSLTGCLGFNWISNASPKCELLSSLRNVVTNVNCNIYVPDNLRKSFKTLDYSCPTCIESPPFGMNYVKNRCNTNDVAYGLTIGSNSYDVDHLLCVSVPNLVLTVNNGYTCVNDQRHCQTIGLLNNNMPLGLDSVWSNAQFFNAPTHWRSICRDITSIHKVDYARCLIPQIMDVVIEGLGPPKRSVLECPPHMIAVELIVKDTIPARMTCCLLYI</sequence>
<evidence type="ECO:0000313" key="3">
    <source>
        <dbReference type="Proteomes" id="UP001381693"/>
    </source>
</evidence>
<feature type="transmembrane region" description="Helical" evidence="1">
    <location>
        <begin position="29"/>
        <end position="48"/>
    </location>
</feature>
<keyword evidence="1" id="KW-0812">Transmembrane</keyword>
<dbReference type="AlphaFoldDB" id="A0AAN8WLV2"/>
<keyword evidence="3" id="KW-1185">Reference proteome</keyword>
<accession>A0AAN8WLV2</accession>
<dbReference type="EMBL" id="JAXCGZ010017210">
    <property type="protein sequence ID" value="KAK7068535.1"/>
    <property type="molecule type" value="Genomic_DNA"/>
</dbReference>
<dbReference type="Proteomes" id="UP001381693">
    <property type="component" value="Unassembled WGS sequence"/>
</dbReference>
<evidence type="ECO:0000313" key="2">
    <source>
        <dbReference type="EMBL" id="KAK7068535.1"/>
    </source>
</evidence>
<keyword evidence="1" id="KW-0472">Membrane</keyword>
<proteinExistence type="predicted"/>
<name>A0AAN8WLV2_HALRR</name>
<keyword evidence="1" id="KW-1133">Transmembrane helix</keyword>
<reference evidence="2 3" key="1">
    <citation type="submission" date="2023-11" db="EMBL/GenBank/DDBJ databases">
        <title>Halocaridina rubra genome assembly.</title>
        <authorList>
            <person name="Smith C."/>
        </authorList>
    </citation>
    <scope>NUCLEOTIDE SEQUENCE [LARGE SCALE GENOMIC DNA]</scope>
    <source>
        <strain evidence="2">EP-1</strain>
        <tissue evidence="2">Whole</tissue>
    </source>
</reference>
<gene>
    <name evidence="2" type="ORF">SK128_028103</name>
</gene>
<evidence type="ECO:0000256" key="1">
    <source>
        <dbReference type="SAM" id="Phobius"/>
    </source>
</evidence>